<feature type="region of interest" description="Disordered" evidence="1">
    <location>
        <begin position="162"/>
        <end position="229"/>
    </location>
</feature>
<feature type="compositionally biased region" description="Basic and acidic residues" evidence="1">
    <location>
        <begin position="64"/>
        <end position="99"/>
    </location>
</feature>
<dbReference type="STRING" id="229535.A0A0M8P789"/>
<evidence type="ECO:0000313" key="2">
    <source>
        <dbReference type="EMBL" id="KOS44987.1"/>
    </source>
</evidence>
<feature type="region of interest" description="Disordered" evidence="1">
    <location>
        <begin position="30"/>
        <end position="52"/>
    </location>
</feature>
<feature type="region of interest" description="Disordered" evidence="1">
    <location>
        <begin position="330"/>
        <end position="349"/>
    </location>
</feature>
<proteinExistence type="predicted"/>
<comment type="caution">
    <text evidence="2">The sequence shown here is derived from an EMBL/GenBank/DDBJ whole genome shotgun (WGS) entry which is preliminary data.</text>
</comment>
<dbReference type="OrthoDB" id="3903267at2759"/>
<protein>
    <recommendedName>
        <fullName evidence="4">Myb-like domain-containing protein</fullName>
    </recommendedName>
</protein>
<feature type="compositionally biased region" description="Low complexity" evidence="1">
    <location>
        <begin position="296"/>
        <end position="306"/>
    </location>
</feature>
<feature type="compositionally biased region" description="Basic and acidic residues" evidence="1">
    <location>
        <begin position="185"/>
        <end position="203"/>
    </location>
</feature>
<evidence type="ECO:0008006" key="4">
    <source>
        <dbReference type="Google" id="ProtNLM"/>
    </source>
</evidence>
<reference evidence="2 3" key="1">
    <citation type="submission" date="2015-08" db="EMBL/GenBank/DDBJ databases">
        <title>Genome sequencing of Penicillium nordicum.</title>
        <authorList>
            <person name="Nguyen H.D."/>
            <person name="Seifert K.A."/>
        </authorList>
    </citation>
    <scope>NUCLEOTIDE SEQUENCE [LARGE SCALE GENOMIC DNA]</scope>
    <source>
        <strain evidence="2 3">DAOMC 185683</strain>
    </source>
</reference>
<feature type="compositionally biased region" description="Polar residues" evidence="1">
    <location>
        <begin position="338"/>
        <end position="349"/>
    </location>
</feature>
<sequence length="484" mass="54631">MSRPSNHPVFILFVMNTIANDIVVHRIQVERPSNMPTKKKASGRKRDHEADLAELEQLRKEIAERDKAEKVRKAEQARKKEEAARKEEEATRKEQESQGKRQVFSRRQRTLVRWDVDTDIRLLLAIQYGCNKLGVKIPWKEVAEAMGPKFTEGAIVQHLSKLRTKREEQDKPNPPPLKRAGNGYHKNDTNGKKEALPSPKEDAAPSTRKRRHRSPSDEDSEGSVYALKKKQFKNNKKEKVFVAPKLRSKYEETDSDDSQKLVCVGAEWLRDFTEGDDRANDNESTTSEESEKSTESGESTSQAAKKSQTKKKSKLVKLQVDPARMAILDTKLRDSATSREPVTPTNPQRVVTNMAPVRSSYYPYMPANSSAAFPPQTRESSIQYPSNGPSPFDYANRSAAVPGAAPSPVSGGVSGLEELNAAVYSRFEMAPEMQRADQYSGQDTFPMDSYIESKFLSDSELFDKLPEVEPPRYLGYEGEDVKEF</sequence>
<evidence type="ECO:0000313" key="3">
    <source>
        <dbReference type="Proteomes" id="UP000037696"/>
    </source>
</evidence>
<feature type="compositionally biased region" description="Basic and acidic residues" evidence="1">
    <location>
        <begin position="269"/>
        <end position="281"/>
    </location>
</feature>
<accession>A0A0M8P789</accession>
<dbReference type="EMBL" id="LHQQ01000051">
    <property type="protein sequence ID" value="KOS44987.1"/>
    <property type="molecule type" value="Genomic_DNA"/>
</dbReference>
<name>A0A0M8P789_9EURO</name>
<feature type="compositionally biased region" description="Polar residues" evidence="1">
    <location>
        <begin position="369"/>
        <end position="389"/>
    </location>
</feature>
<feature type="region of interest" description="Disordered" evidence="1">
    <location>
        <begin position="64"/>
        <end position="105"/>
    </location>
</feature>
<dbReference type="Proteomes" id="UP000037696">
    <property type="component" value="Unassembled WGS sequence"/>
</dbReference>
<feature type="region of interest" description="Disordered" evidence="1">
    <location>
        <begin position="369"/>
        <end position="395"/>
    </location>
</feature>
<gene>
    <name evidence="2" type="ORF">ACN38_g4088</name>
</gene>
<dbReference type="AlphaFoldDB" id="A0A0M8P789"/>
<feature type="region of interest" description="Disordered" evidence="1">
    <location>
        <begin position="269"/>
        <end position="320"/>
    </location>
</feature>
<keyword evidence="3" id="KW-1185">Reference proteome</keyword>
<evidence type="ECO:0000256" key="1">
    <source>
        <dbReference type="SAM" id="MobiDB-lite"/>
    </source>
</evidence>
<organism evidence="2 3">
    <name type="scientific">Penicillium nordicum</name>
    <dbReference type="NCBI Taxonomy" id="229535"/>
    <lineage>
        <taxon>Eukaryota</taxon>
        <taxon>Fungi</taxon>
        <taxon>Dikarya</taxon>
        <taxon>Ascomycota</taxon>
        <taxon>Pezizomycotina</taxon>
        <taxon>Eurotiomycetes</taxon>
        <taxon>Eurotiomycetidae</taxon>
        <taxon>Eurotiales</taxon>
        <taxon>Aspergillaceae</taxon>
        <taxon>Penicillium</taxon>
    </lineage>
</organism>